<evidence type="ECO:0000313" key="4">
    <source>
        <dbReference type="Proteomes" id="UP000029981"/>
    </source>
</evidence>
<name>A0A0A0KQ68_CUCSA</name>
<dbReference type="InterPro" id="IPR035513">
    <property type="entry name" value="Invertase/methylesterase_inhib"/>
</dbReference>
<evidence type="ECO:0000259" key="2">
    <source>
        <dbReference type="SMART" id="SM00856"/>
    </source>
</evidence>
<dbReference type="InterPro" id="IPR006501">
    <property type="entry name" value="Pectinesterase_inhib_dom"/>
</dbReference>
<dbReference type="CDD" id="cd15800">
    <property type="entry name" value="PMEI-like_2"/>
    <property type="match status" value="1"/>
</dbReference>
<gene>
    <name evidence="3" type="ORF">Csa_5G599845</name>
</gene>
<dbReference type="OrthoDB" id="770764at2759"/>
<evidence type="ECO:0000313" key="3">
    <source>
        <dbReference type="EMBL" id="KGN51778.1"/>
    </source>
</evidence>
<proteinExistence type="predicted"/>
<accession>A0A0A0KQ68</accession>
<sequence>MAKKQLVSFSPVFLVVAAAAAVVVLFAGQAQGVDICVHSEYIPLCRSVVKGASDPTAAIKTAIGHLLFETKRAKTSSVVLGNEQAISACNQNYDLALDNLQKSLEYLQSKDLASLRVMLSGALSSYVSCTDAVAEVSSFGVVKMAKNVEQTDTTLQHLAGNCLHIASLLK</sequence>
<keyword evidence="4" id="KW-1185">Reference proteome</keyword>
<feature type="signal peptide" evidence="1">
    <location>
        <begin position="1"/>
        <end position="32"/>
    </location>
</feature>
<feature type="domain" description="Pectinesterase inhibitor" evidence="2">
    <location>
        <begin position="27"/>
        <end position="165"/>
    </location>
</feature>
<reference evidence="3 4" key="3">
    <citation type="journal article" date="2010" name="BMC Genomics">
        <title>Transcriptome sequencing and comparative analysis of cucumber flowers with different sex types.</title>
        <authorList>
            <person name="Guo S."/>
            <person name="Zheng Y."/>
            <person name="Joung J.G."/>
            <person name="Liu S."/>
            <person name="Zhang Z."/>
            <person name="Crasta O.R."/>
            <person name="Sobral B.W."/>
            <person name="Xu Y."/>
            <person name="Huang S."/>
            <person name="Fei Z."/>
        </authorList>
    </citation>
    <scope>NUCLEOTIDE SEQUENCE [LARGE SCALE GENOMIC DNA]</scope>
    <source>
        <strain evidence="4">cv. 9930</strain>
    </source>
</reference>
<protein>
    <recommendedName>
        <fullName evidence="2">Pectinesterase inhibitor domain-containing protein</fullName>
    </recommendedName>
</protein>
<dbReference type="GO" id="GO:0004857">
    <property type="term" value="F:enzyme inhibitor activity"/>
    <property type="evidence" value="ECO:0007669"/>
    <property type="project" value="InterPro"/>
</dbReference>
<dbReference type="AlphaFoldDB" id="A0A0A0KQ68"/>
<feature type="chain" id="PRO_5001965494" description="Pectinesterase inhibitor domain-containing protein" evidence="1">
    <location>
        <begin position="33"/>
        <end position="170"/>
    </location>
</feature>
<dbReference type="Gramene" id="KGN51778">
    <property type="protein sequence ID" value="KGN51778"/>
    <property type="gene ID" value="Csa_5G599845"/>
</dbReference>
<dbReference type="Proteomes" id="UP000029981">
    <property type="component" value="Chromosome 5"/>
</dbReference>
<dbReference type="OMA" id="HMTILGM"/>
<dbReference type="Pfam" id="PF04043">
    <property type="entry name" value="PMEI"/>
    <property type="match status" value="1"/>
</dbReference>
<dbReference type="KEGG" id="csv:101212847"/>
<reference evidence="3 4" key="2">
    <citation type="journal article" date="2009" name="PLoS ONE">
        <title>An integrated genetic and cytogenetic map of the cucumber genome.</title>
        <authorList>
            <person name="Ren Y."/>
            <person name="Zhang Z."/>
            <person name="Liu J."/>
            <person name="Staub J.E."/>
            <person name="Han Y."/>
            <person name="Cheng Z."/>
            <person name="Li X."/>
            <person name="Lu J."/>
            <person name="Miao H."/>
            <person name="Kang H."/>
            <person name="Xie B."/>
            <person name="Gu X."/>
            <person name="Wang X."/>
            <person name="Du Y."/>
            <person name="Jin W."/>
            <person name="Huang S."/>
        </authorList>
    </citation>
    <scope>NUCLEOTIDE SEQUENCE [LARGE SCALE GENOMIC DNA]</scope>
    <source>
        <strain evidence="4">cv. 9930</strain>
    </source>
</reference>
<keyword evidence="1" id="KW-0732">Signal</keyword>
<dbReference type="SMART" id="SM00856">
    <property type="entry name" value="PMEI"/>
    <property type="match status" value="1"/>
</dbReference>
<evidence type="ECO:0000256" key="1">
    <source>
        <dbReference type="SAM" id="SignalP"/>
    </source>
</evidence>
<reference evidence="3 4" key="1">
    <citation type="journal article" date="2009" name="Nat. Genet.">
        <title>The genome of the cucumber, Cucumis sativus L.</title>
        <authorList>
            <person name="Huang S."/>
            <person name="Li R."/>
            <person name="Zhang Z."/>
            <person name="Li L."/>
            <person name="Gu X."/>
            <person name="Fan W."/>
            <person name="Lucas W.J."/>
            <person name="Wang X."/>
            <person name="Xie B."/>
            <person name="Ni P."/>
            <person name="Ren Y."/>
            <person name="Zhu H."/>
            <person name="Li J."/>
            <person name="Lin K."/>
            <person name="Jin W."/>
            <person name="Fei Z."/>
            <person name="Li G."/>
            <person name="Staub J."/>
            <person name="Kilian A."/>
            <person name="van der Vossen E.A."/>
            <person name="Wu Y."/>
            <person name="Guo J."/>
            <person name="He J."/>
            <person name="Jia Z."/>
            <person name="Ren Y."/>
            <person name="Tian G."/>
            <person name="Lu Y."/>
            <person name="Ruan J."/>
            <person name="Qian W."/>
            <person name="Wang M."/>
            <person name="Huang Q."/>
            <person name="Li B."/>
            <person name="Xuan Z."/>
            <person name="Cao J."/>
            <person name="Asan"/>
            <person name="Wu Z."/>
            <person name="Zhang J."/>
            <person name="Cai Q."/>
            <person name="Bai Y."/>
            <person name="Zhao B."/>
            <person name="Han Y."/>
            <person name="Li Y."/>
            <person name="Li X."/>
            <person name="Wang S."/>
            <person name="Shi Q."/>
            <person name="Liu S."/>
            <person name="Cho W.K."/>
            <person name="Kim J.Y."/>
            <person name="Xu Y."/>
            <person name="Heller-Uszynska K."/>
            <person name="Miao H."/>
            <person name="Cheng Z."/>
            <person name="Zhang S."/>
            <person name="Wu J."/>
            <person name="Yang Y."/>
            <person name="Kang H."/>
            <person name="Li M."/>
            <person name="Liang H."/>
            <person name="Ren X."/>
            <person name="Shi Z."/>
            <person name="Wen M."/>
            <person name="Jian M."/>
            <person name="Yang H."/>
            <person name="Zhang G."/>
            <person name="Yang Z."/>
            <person name="Chen R."/>
            <person name="Liu S."/>
            <person name="Li J."/>
            <person name="Ma L."/>
            <person name="Liu H."/>
            <person name="Zhou Y."/>
            <person name="Zhao J."/>
            <person name="Fang X."/>
            <person name="Li G."/>
            <person name="Fang L."/>
            <person name="Li Y."/>
            <person name="Liu D."/>
            <person name="Zheng H."/>
            <person name="Zhang Y."/>
            <person name="Qin N."/>
            <person name="Li Z."/>
            <person name="Yang G."/>
            <person name="Yang S."/>
            <person name="Bolund L."/>
            <person name="Kristiansen K."/>
            <person name="Zheng H."/>
            <person name="Li S."/>
            <person name="Zhang X."/>
            <person name="Yang H."/>
            <person name="Wang J."/>
            <person name="Sun R."/>
            <person name="Zhang B."/>
            <person name="Jiang S."/>
            <person name="Wang J."/>
            <person name="Du Y."/>
            <person name="Li S."/>
        </authorList>
    </citation>
    <scope>NUCLEOTIDE SEQUENCE [LARGE SCALE GENOMIC DNA]</scope>
    <source>
        <strain evidence="4">cv. 9930</strain>
    </source>
</reference>
<dbReference type="EMBL" id="CM002926">
    <property type="protein sequence ID" value="KGN51778.1"/>
    <property type="molecule type" value="Genomic_DNA"/>
</dbReference>
<dbReference type="SUPFAM" id="SSF101148">
    <property type="entry name" value="Plant invertase/pectin methylesterase inhibitor"/>
    <property type="match status" value="1"/>
</dbReference>
<dbReference type="Gene3D" id="1.20.140.40">
    <property type="entry name" value="Invertase/pectin methylesterase inhibitor family protein"/>
    <property type="match status" value="1"/>
</dbReference>
<organism evidence="3 4">
    <name type="scientific">Cucumis sativus</name>
    <name type="common">Cucumber</name>
    <dbReference type="NCBI Taxonomy" id="3659"/>
    <lineage>
        <taxon>Eukaryota</taxon>
        <taxon>Viridiplantae</taxon>
        <taxon>Streptophyta</taxon>
        <taxon>Embryophyta</taxon>
        <taxon>Tracheophyta</taxon>
        <taxon>Spermatophyta</taxon>
        <taxon>Magnoliopsida</taxon>
        <taxon>eudicotyledons</taxon>
        <taxon>Gunneridae</taxon>
        <taxon>Pentapetalae</taxon>
        <taxon>rosids</taxon>
        <taxon>fabids</taxon>
        <taxon>Cucurbitales</taxon>
        <taxon>Cucurbitaceae</taxon>
        <taxon>Benincaseae</taxon>
        <taxon>Cucumis</taxon>
    </lineage>
</organism>
<reference evidence="3 4" key="4">
    <citation type="journal article" date="2011" name="BMC Genomics">
        <title>RNA-Seq improves annotation of protein-coding genes in the cucumber genome.</title>
        <authorList>
            <person name="Li Z."/>
            <person name="Zhang Z."/>
            <person name="Yan P."/>
            <person name="Huang S."/>
            <person name="Fei Z."/>
            <person name="Lin K."/>
        </authorList>
    </citation>
    <scope>NUCLEOTIDE SEQUENCE [LARGE SCALE GENOMIC DNA]</scope>
    <source>
        <strain evidence="4">cv. 9930</strain>
    </source>
</reference>
<dbReference type="NCBIfam" id="TIGR01614">
    <property type="entry name" value="PME_inhib"/>
    <property type="match status" value="1"/>
</dbReference>